<dbReference type="EMBL" id="FOOQ01000005">
    <property type="protein sequence ID" value="SFG86540.1"/>
    <property type="molecule type" value="Genomic_DNA"/>
</dbReference>
<dbReference type="AlphaFoldDB" id="A0A1I2VBK7"/>
<dbReference type="OrthoDB" id="7931at2157"/>
<accession>A0A1I2VBK7</accession>
<proteinExistence type="predicted"/>
<dbReference type="SUPFAM" id="SSF75304">
    <property type="entry name" value="Amidase signature (AS) enzymes"/>
    <property type="match status" value="1"/>
</dbReference>
<evidence type="ECO:0000256" key="1">
    <source>
        <dbReference type="SAM" id="MobiDB-lite"/>
    </source>
</evidence>
<feature type="domain" description="Amidase" evidence="2">
    <location>
        <begin position="25"/>
        <end position="419"/>
    </location>
</feature>
<name>A0A1I2VBK7_9EURY</name>
<dbReference type="InterPro" id="IPR023631">
    <property type="entry name" value="Amidase_dom"/>
</dbReference>
<dbReference type="Pfam" id="PF01425">
    <property type="entry name" value="Amidase"/>
    <property type="match status" value="1"/>
</dbReference>
<dbReference type="InterPro" id="IPR000120">
    <property type="entry name" value="Amidase"/>
</dbReference>
<dbReference type="PANTHER" id="PTHR11895:SF67">
    <property type="entry name" value="AMIDASE DOMAIN-CONTAINING PROTEIN"/>
    <property type="match status" value="1"/>
</dbReference>
<dbReference type="InterPro" id="IPR036928">
    <property type="entry name" value="AS_sf"/>
</dbReference>
<dbReference type="PANTHER" id="PTHR11895">
    <property type="entry name" value="TRANSAMIDASE"/>
    <property type="match status" value="1"/>
</dbReference>
<evidence type="ECO:0000313" key="3">
    <source>
        <dbReference type="EMBL" id="SFG86540.1"/>
    </source>
</evidence>
<dbReference type="Proteomes" id="UP000198876">
    <property type="component" value="Unassembled WGS sequence"/>
</dbReference>
<dbReference type="GO" id="GO:0016740">
    <property type="term" value="F:transferase activity"/>
    <property type="evidence" value="ECO:0007669"/>
    <property type="project" value="UniProtKB-KW"/>
</dbReference>
<keyword evidence="3" id="KW-0808">Transferase</keyword>
<organism evidence="3 4">
    <name type="scientific">Halopelagius inordinatus</name>
    <dbReference type="NCBI Taxonomy" id="553467"/>
    <lineage>
        <taxon>Archaea</taxon>
        <taxon>Methanobacteriati</taxon>
        <taxon>Methanobacteriota</taxon>
        <taxon>Stenosarchaea group</taxon>
        <taxon>Halobacteria</taxon>
        <taxon>Halobacteriales</taxon>
        <taxon>Haloferacaceae</taxon>
    </lineage>
</organism>
<dbReference type="STRING" id="553467.SAMN04488063_3146"/>
<reference evidence="4" key="1">
    <citation type="submission" date="2016-10" db="EMBL/GenBank/DDBJ databases">
        <authorList>
            <person name="Varghese N."/>
            <person name="Submissions S."/>
        </authorList>
    </citation>
    <scope>NUCLEOTIDE SEQUENCE [LARGE SCALE GENOMIC DNA]</scope>
    <source>
        <strain evidence="4">CGMCC 1.7739</strain>
    </source>
</reference>
<dbReference type="Gene3D" id="3.90.1300.10">
    <property type="entry name" value="Amidase signature (AS) domain"/>
    <property type="match status" value="1"/>
</dbReference>
<sequence>MLHDAPLADAVDDLRRGRLDPVAYVERLESRAEAVEPDIESLVPEERRWDRLGEAARNLEERFQSSAERPPLYGVPVGVKDVFHARGLPTRAGSKLPAETLTGQEGDAVGRLRRAGALVLGKTVTTEFAYFEPGPTRNPHDPEHTPGGSSSGSAAAVAAGLCPLALGTQTVGSVIRPAAFCGVVGFKPSYDRIPSDGVVSFSPSVDHVGFFTQDVEGATLAAAHLCDDWRSLPTPRGRPTVGVPEGPYLEQASDVGLDAFEEQVAQLRTAGYDVERVSVFENIAEINERHERLNAAEMAIGHEAWYGEYADRYAETTRELIEEGRDVAAAEIARGREGRRELRATLETRMGESGIDLWVAPAARGPAPRGIDSTGDPVMNLPWTHAGVPTAALPAAETDAGLPLGVQCSAPFGADEDLLAWSRQLADVLG</sequence>
<evidence type="ECO:0000259" key="2">
    <source>
        <dbReference type="Pfam" id="PF01425"/>
    </source>
</evidence>
<dbReference type="RefSeq" id="WP_092893516.1">
    <property type="nucleotide sequence ID" value="NZ_FOOQ01000005.1"/>
</dbReference>
<keyword evidence="4" id="KW-1185">Reference proteome</keyword>
<gene>
    <name evidence="3" type="ORF">SAMN04488063_3146</name>
</gene>
<feature type="region of interest" description="Disordered" evidence="1">
    <location>
        <begin position="131"/>
        <end position="153"/>
    </location>
</feature>
<evidence type="ECO:0000313" key="4">
    <source>
        <dbReference type="Proteomes" id="UP000198876"/>
    </source>
</evidence>
<protein>
    <submittedName>
        <fullName evidence="3">Asp-tRNAAsn/Glu-tRNAGln amidotransferase A subunit</fullName>
    </submittedName>
</protein>